<evidence type="ECO:0000313" key="3">
    <source>
        <dbReference type="Proteomes" id="UP000192906"/>
    </source>
</evidence>
<evidence type="ECO:0000256" key="1">
    <source>
        <dbReference type="ARBA" id="ARBA00005534"/>
    </source>
</evidence>
<sequence length="133" mass="15040">METLNIRTNVRDEMIDITGMVRKIVRDKGWSSGAVLLYCPHTTGAVTVNEGADPDVVRDIIVNLRKLVPHAGDYQHAEGNSDAHIKTSMFGPEQMLIVEGGEIMLGTWQKIFFCEFDGPRNRNLWIKWLPSEE</sequence>
<dbReference type="SUPFAM" id="SSF111038">
    <property type="entry name" value="YjbQ-like"/>
    <property type="match status" value="1"/>
</dbReference>
<dbReference type="NCBIfam" id="TIGR00149">
    <property type="entry name" value="TIGR00149_YjbQ"/>
    <property type="match status" value="1"/>
</dbReference>
<dbReference type="PANTHER" id="PTHR30615">
    <property type="entry name" value="UNCHARACTERIZED PROTEIN YJBQ-RELATED"/>
    <property type="match status" value="1"/>
</dbReference>
<keyword evidence="3" id="KW-1185">Reference proteome</keyword>
<dbReference type="InterPro" id="IPR001602">
    <property type="entry name" value="UPF0047_YjbQ-like"/>
</dbReference>
<dbReference type="STRING" id="1519643.SAMN06295933_2668"/>
<protein>
    <submittedName>
        <fullName evidence="2">Secondary thiamine-phosphate synthase enzyme</fullName>
    </submittedName>
</protein>
<evidence type="ECO:0000313" key="2">
    <source>
        <dbReference type="EMBL" id="SMF27778.1"/>
    </source>
</evidence>
<dbReference type="PIRSF" id="PIRSF004681">
    <property type="entry name" value="UCP004681"/>
    <property type="match status" value="1"/>
</dbReference>
<accession>A0A1X7E598</accession>
<dbReference type="PANTHER" id="PTHR30615:SF8">
    <property type="entry name" value="UPF0047 PROTEIN C4A8.02C"/>
    <property type="match status" value="1"/>
</dbReference>
<gene>
    <name evidence="2" type="ORF">SAMN06295933_2668</name>
</gene>
<comment type="similarity">
    <text evidence="1">Belongs to the UPF0047 family.</text>
</comment>
<dbReference type="InterPro" id="IPR035917">
    <property type="entry name" value="YjbQ-like_sf"/>
</dbReference>
<dbReference type="OrthoDB" id="9801725at2"/>
<dbReference type="Gene3D" id="2.60.120.460">
    <property type="entry name" value="YjbQ-like"/>
    <property type="match status" value="1"/>
</dbReference>
<dbReference type="EMBL" id="FWZU01000004">
    <property type="protein sequence ID" value="SMF27778.1"/>
    <property type="molecule type" value="Genomic_DNA"/>
</dbReference>
<organism evidence="2 3">
    <name type="scientific">Desulfovibrio gilichinskyi</name>
    <dbReference type="NCBI Taxonomy" id="1519643"/>
    <lineage>
        <taxon>Bacteria</taxon>
        <taxon>Pseudomonadati</taxon>
        <taxon>Thermodesulfobacteriota</taxon>
        <taxon>Desulfovibrionia</taxon>
        <taxon>Desulfovibrionales</taxon>
        <taxon>Desulfovibrionaceae</taxon>
        <taxon>Desulfovibrio</taxon>
    </lineage>
</organism>
<name>A0A1X7E598_9BACT</name>
<dbReference type="AlphaFoldDB" id="A0A1X7E598"/>
<dbReference type="Proteomes" id="UP000192906">
    <property type="component" value="Unassembled WGS sequence"/>
</dbReference>
<proteinExistence type="inferred from homology"/>
<reference evidence="3" key="1">
    <citation type="submission" date="2017-04" db="EMBL/GenBank/DDBJ databases">
        <authorList>
            <person name="Varghese N."/>
            <person name="Submissions S."/>
        </authorList>
    </citation>
    <scope>NUCLEOTIDE SEQUENCE [LARGE SCALE GENOMIC DNA]</scope>
    <source>
        <strain evidence="3">K3S</strain>
    </source>
</reference>
<dbReference type="Pfam" id="PF01894">
    <property type="entry name" value="YjbQ"/>
    <property type="match status" value="1"/>
</dbReference>
<dbReference type="RefSeq" id="WP_085103013.1">
    <property type="nucleotide sequence ID" value="NZ_FWZU01000004.1"/>
</dbReference>